<comment type="pathway">
    <text evidence="3 12">Carbohydrate metabolism; hexose metabolism.</text>
</comment>
<dbReference type="InterPro" id="IPR014718">
    <property type="entry name" value="GH-type_carb-bd"/>
</dbReference>
<accession>E7C2D8</accession>
<evidence type="ECO:0000256" key="7">
    <source>
        <dbReference type="ARBA" id="ARBA00014165"/>
    </source>
</evidence>
<dbReference type="EMBL" id="GU567960">
    <property type="protein sequence ID" value="ADI21612.1"/>
    <property type="molecule type" value="Genomic_DNA"/>
</dbReference>
<keyword evidence="11 12" id="KW-0119">Carbohydrate metabolism</keyword>
<dbReference type="GO" id="GO:0006006">
    <property type="term" value="P:glucose metabolic process"/>
    <property type="evidence" value="ECO:0007669"/>
    <property type="project" value="TreeGrafter"/>
</dbReference>
<sequence>MIRASSLVGILLCLAAFGLKGFSAENLTRLSSHSFGKLSDGREVTAFVLKNTSGMSVQILDLGGVITNLWVPDSSGIIADVTTGFEYPLPYAEGAGYMGAIVGRYANRISEGTFSVDGVSYSLAKNNGNNAIHGGLAGFDKKIWDAEYSVGQYDAELIFSTFSPDGEEGYPGRVEVSVTYTLNDQNQLIIDYSATSDKATIINLTNHAYFNLDGHDAGSILEHEVMLNADRFTPIDESSIPTGVISNVAGTPFDFRQSKAIGLDIESEHPQIIFGSGFDHNFVINHSELGVVSLAAEVYSRNSGRVMKVYTDQPGVQFYTGNFLSGELIGKDGAVYERRAAFCLETQHFPDSPNKPMFPSTILRPGDRFASRTIFEFLTDQML</sequence>
<evidence type="ECO:0000256" key="12">
    <source>
        <dbReference type="PIRNR" id="PIRNR005096"/>
    </source>
</evidence>
<dbReference type="SUPFAM" id="SSF74650">
    <property type="entry name" value="Galactose mutarotase-like"/>
    <property type="match status" value="1"/>
</dbReference>
<dbReference type="FunFam" id="2.70.98.10:FF:000003">
    <property type="entry name" value="Aldose 1-epimerase"/>
    <property type="match status" value="1"/>
</dbReference>
<dbReference type="InterPro" id="IPR015443">
    <property type="entry name" value="Aldose_1-epimerase"/>
</dbReference>
<feature type="active site" description="Proton donor" evidence="13">
    <location>
        <position position="207"/>
    </location>
</feature>
<proteinExistence type="inferred from homology"/>
<evidence type="ECO:0000256" key="2">
    <source>
        <dbReference type="ARBA" id="ARBA00004496"/>
    </source>
</evidence>
<dbReference type="GO" id="GO:0030246">
    <property type="term" value="F:carbohydrate binding"/>
    <property type="evidence" value="ECO:0007669"/>
    <property type="project" value="InterPro"/>
</dbReference>
<evidence type="ECO:0000256" key="3">
    <source>
        <dbReference type="ARBA" id="ARBA00005028"/>
    </source>
</evidence>
<dbReference type="PIRSF" id="PIRSF005096">
    <property type="entry name" value="GALM"/>
    <property type="match status" value="1"/>
</dbReference>
<feature type="binding site" evidence="15">
    <location>
        <begin position="107"/>
        <end position="108"/>
    </location>
    <ligand>
        <name>beta-D-galactose</name>
        <dbReference type="ChEBI" id="CHEBI:27667"/>
    </ligand>
</feature>
<dbReference type="PANTHER" id="PTHR10091:SF0">
    <property type="entry name" value="GALACTOSE MUTAROTASE"/>
    <property type="match status" value="1"/>
</dbReference>
<dbReference type="InterPro" id="IPR047215">
    <property type="entry name" value="Galactose_mutarotase-like"/>
</dbReference>
<feature type="binding site" evidence="15">
    <location>
        <begin position="207"/>
        <end position="209"/>
    </location>
    <ligand>
        <name>beta-D-galactose</name>
        <dbReference type="ChEBI" id="CHEBI:27667"/>
    </ligand>
</feature>
<comment type="similarity">
    <text evidence="4 12">Belongs to the aldose epimerase family.</text>
</comment>
<dbReference type="PROSITE" id="PS00545">
    <property type="entry name" value="ALDOSE_1_EPIMERASE"/>
    <property type="match status" value="1"/>
</dbReference>
<comment type="subcellular location">
    <subcellularLocation>
        <location evidence="2">Cytoplasm</location>
    </subcellularLocation>
</comment>
<keyword evidence="10 12" id="KW-0413">Isomerase</keyword>
<name>E7C2D8_9GAMM</name>
<dbReference type="EC" id="5.1.3.3" evidence="6 12"/>
<keyword evidence="8" id="KW-0963">Cytoplasm</keyword>
<evidence type="ECO:0000256" key="10">
    <source>
        <dbReference type="ARBA" id="ARBA00023235"/>
    </source>
</evidence>
<dbReference type="PANTHER" id="PTHR10091">
    <property type="entry name" value="ALDOSE-1-EPIMERASE"/>
    <property type="match status" value="1"/>
</dbReference>
<evidence type="ECO:0000256" key="8">
    <source>
        <dbReference type="ARBA" id="ARBA00022490"/>
    </source>
</evidence>
<dbReference type="GO" id="GO:0005737">
    <property type="term" value="C:cytoplasm"/>
    <property type="evidence" value="ECO:0007669"/>
    <property type="project" value="UniProtKB-SubCell"/>
</dbReference>
<feature type="active site" description="Proton acceptor" evidence="13">
    <location>
        <position position="345"/>
    </location>
</feature>
<dbReference type="UniPathway" id="UPA00242"/>
<feature type="binding site" evidence="14">
    <location>
        <position position="279"/>
    </location>
    <ligand>
        <name>beta-D-galactose</name>
        <dbReference type="ChEBI" id="CHEBI:27667"/>
    </ligand>
</feature>
<evidence type="ECO:0000256" key="4">
    <source>
        <dbReference type="ARBA" id="ARBA00006206"/>
    </source>
</evidence>
<evidence type="ECO:0000313" key="16">
    <source>
        <dbReference type="EMBL" id="ADI21612.1"/>
    </source>
</evidence>
<evidence type="ECO:0000256" key="9">
    <source>
        <dbReference type="ARBA" id="ARBA00022553"/>
    </source>
</evidence>
<reference evidence="16" key="1">
    <citation type="submission" date="2010-01" db="EMBL/GenBank/DDBJ databases">
        <title>Genome fragments of uncultured bacteria from the North Pacific subtropical Gyre.</title>
        <authorList>
            <person name="Pham V.D."/>
            <person name="Delong E.F."/>
        </authorList>
    </citation>
    <scope>NUCLEOTIDE SEQUENCE</scope>
</reference>
<evidence type="ECO:0000256" key="11">
    <source>
        <dbReference type="ARBA" id="ARBA00023277"/>
    </source>
</evidence>
<evidence type="ECO:0000256" key="5">
    <source>
        <dbReference type="ARBA" id="ARBA00011245"/>
    </source>
</evidence>
<dbReference type="InterPro" id="IPR018052">
    <property type="entry name" value="Ald1_epimerase_CS"/>
</dbReference>
<organism evidence="16">
    <name type="scientific">uncultured Oceanospirillales bacterium HF0130_06B06</name>
    <dbReference type="NCBI Taxonomy" id="723619"/>
    <lineage>
        <taxon>Bacteria</taxon>
        <taxon>Pseudomonadati</taxon>
        <taxon>Pseudomonadota</taxon>
        <taxon>Gammaproteobacteria</taxon>
        <taxon>Oceanospirillales</taxon>
        <taxon>environmental samples</taxon>
    </lineage>
</organism>
<dbReference type="Gene3D" id="2.70.98.10">
    <property type="match status" value="1"/>
</dbReference>
<dbReference type="Pfam" id="PF01263">
    <property type="entry name" value="Aldose_epim"/>
    <property type="match status" value="1"/>
</dbReference>
<comment type="subunit">
    <text evidence="5">Monomer.</text>
</comment>
<dbReference type="GO" id="GO:0004034">
    <property type="term" value="F:aldose 1-epimerase activity"/>
    <property type="evidence" value="ECO:0007669"/>
    <property type="project" value="UniProtKB-EC"/>
</dbReference>
<evidence type="ECO:0000256" key="15">
    <source>
        <dbReference type="PIRSR" id="PIRSR005096-3"/>
    </source>
</evidence>
<dbReference type="CDD" id="cd09019">
    <property type="entry name" value="galactose_mutarotase_like"/>
    <property type="match status" value="1"/>
</dbReference>
<evidence type="ECO:0000256" key="14">
    <source>
        <dbReference type="PIRSR" id="PIRSR005096-2"/>
    </source>
</evidence>
<keyword evidence="9" id="KW-0597">Phosphoprotein</keyword>
<evidence type="ECO:0000256" key="6">
    <source>
        <dbReference type="ARBA" id="ARBA00013185"/>
    </source>
</evidence>
<dbReference type="InterPro" id="IPR008183">
    <property type="entry name" value="Aldose_1/G6P_1-epimerase"/>
</dbReference>
<evidence type="ECO:0000256" key="13">
    <source>
        <dbReference type="PIRSR" id="PIRSR005096-1"/>
    </source>
</evidence>
<dbReference type="GO" id="GO:0033499">
    <property type="term" value="P:galactose catabolic process via UDP-galactose, Leloir pathway"/>
    <property type="evidence" value="ECO:0007669"/>
    <property type="project" value="TreeGrafter"/>
</dbReference>
<evidence type="ECO:0000256" key="1">
    <source>
        <dbReference type="ARBA" id="ARBA00001614"/>
    </source>
</evidence>
<dbReference type="NCBIfam" id="NF008277">
    <property type="entry name" value="PRK11055.1"/>
    <property type="match status" value="1"/>
</dbReference>
<dbReference type="AlphaFoldDB" id="E7C2D8"/>
<dbReference type="InterPro" id="IPR011013">
    <property type="entry name" value="Gal_mutarotase_sf_dom"/>
</dbReference>
<protein>
    <recommendedName>
        <fullName evidence="7 12">Aldose 1-epimerase</fullName>
        <ecNumber evidence="6 12">5.1.3.3</ecNumber>
    </recommendedName>
</protein>
<comment type="catalytic activity">
    <reaction evidence="1 12">
        <text>alpha-D-glucose = beta-D-glucose</text>
        <dbReference type="Rhea" id="RHEA:10264"/>
        <dbReference type="ChEBI" id="CHEBI:15903"/>
        <dbReference type="ChEBI" id="CHEBI:17925"/>
        <dbReference type="EC" id="5.1.3.3"/>
    </reaction>
</comment>